<dbReference type="Pfam" id="PF00098">
    <property type="entry name" value="zf-CCHC"/>
    <property type="match status" value="1"/>
</dbReference>
<dbReference type="CDD" id="cd09274">
    <property type="entry name" value="RNase_HI_RT_Ty3"/>
    <property type="match status" value="1"/>
</dbReference>
<dbReference type="FunFam" id="3.30.70.270:FF:000020">
    <property type="entry name" value="Transposon Tf2-6 polyprotein-like Protein"/>
    <property type="match status" value="1"/>
</dbReference>
<dbReference type="InterPro" id="IPR000477">
    <property type="entry name" value="RT_dom"/>
</dbReference>
<evidence type="ECO:0000256" key="7">
    <source>
        <dbReference type="ARBA" id="ARBA00022750"/>
    </source>
</evidence>
<sequence length="1332" mass="150857">MQERWLCASGKIPCDWDNKMAELRDIIVWQGALIRSYQDQVEALQDQLCSASLAAPRDLPTARGMYREEESQCALVMSLLTGRALEWASAVWDAEIRSSFAYFSGMIREVFEYPAGGKDISVQLMELRQGSDTAADYAIRFCTLAAQSGWNDTSLWAVFWAGLNPELQMELACRTEESTLSQFVATAIHVDNLMRQHQAGPSRFFTAHPRNQPNYSSFREEFPEPMQLGRSRLAEPAHQQRSRMRLCYNCGASGHLSPRCPEKPSSVGGGSWFFSLLVPVSLCVSNHCIPVSALIDSGPPVNLIDRALVEKLGIPTFPCLPPLRITAIDSRPIGEGYLKHQTELLDFQVGLFHQERPAFYVTSYPANPVILGFPWLRRHDPQISCRLGELVRWSPTCKERCLWDQRGKGGSTTSTSTPNASPPRGRVYPLLLPESKAMEEYIETALAAGHIRPSMSPAAAGFFFVGKKDGGLCPCIDYRGLNAITIPYPYSLPLVPAALEQLRGARIFTKLDFRSTYNLVRIKKGDEWKTAFHTTHRHYEYRVIPFGLTNAPAVFQALINGVFQDLLGKWVIAYIDDILVYSASLEEHVLHVREVLSRLQQHHLYVKLEKCEFHRSTVTFLGYMVSRQGVEMDVVKVRTVTDWPAPTTVWELQRFLGFANFYRRFIHNYSSVAGPLTSLLRGKPKRLAWTDQARVAFQQLKDCFTTAPILRHPDPDLPFVVEVDASSSGLGPVLSQRHGEPGKLHPCAFYSRKLTTAKANYDVGNRELLAIKAALEEWRHTFQVLTDHHNLEYLRGAKRLNPRQARWALFFTRFRFMVTYRSGSKNGKVDALSRKFERANEPVLTEPILPPTAILAQVRWNLVEEMLRSHSLLVAHRLRSSCPCSFVPRKDKPEDIISDRGSQFTSRVWGSLCAQLGIGVSLSSSYHPQSNGQAERLNQEIGRFLRSYCSREQRRWSEFLPWAEYAQNSVIHSSTGLMPFQCVLGYQPPLFPWSGELSDVPAVEEWSRRSQEVWERAHVRLQQAVLRQRIQADRRRCPHPSYQVGQKVWLSMQNLPLKLPCLKLSPKFIGRSTRWHTGCGFQQRIASAPRSMCPSLSQRILRLERFRTSGSHHCLWTLRGLQHTGCMFSLIPGGFVCGFSTSWTGRATVSRNARGWRPPTSWTRPSRRTSTATTQTSLLRVQVVVHSVEPQEVSLEGGALSRPARAPAARGSSRLTFEITSGAGLQGQQSKQGCPDFPLPRHFLQLFHRDLKAFPEHLHMETSQRHPKQMPEPTQLSPFDVEEQQLYSELLPGDRTPCISKGVPRHPMEEALFGRLYPGSYPFGHDPELMTI</sequence>
<keyword evidence="3" id="KW-0645">Protease</keyword>
<feature type="domain" description="Reverse transcriptase" evidence="14">
    <location>
        <begin position="446"/>
        <end position="625"/>
    </location>
</feature>
<evidence type="ECO:0000313" key="16">
    <source>
        <dbReference type="EMBL" id="KAK3515864.1"/>
    </source>
</evidence>
<evidence type="ECO:0000256" key="3">
    <source>
        <dbReference type="ARBA" id="ARBA00022670"/>
    </source>
</evidence>
<dbReference type="InterPro" id="IPR036397">
    <property type="entry name" value="RNaseH_sf"/>
</dbReference>
<dbReference type="GO" id="GO:0004523">
    <property type="term" value="F:RNA-DNA hybrid ribonuclease activity"/>
    <property type="evidence" value="ECO:0007669"/>
    <property type="project" value="UniProtKB-EC"/>
</dbReference>
<evidence type="ECO:0000259" key="13">
    <source>
        <dbReference type="PROSITE" id="PS50158"/>
    </source>
</evidence>
<feature type="domain" description="CCHC-type" evidence="13">
    <location>
        <begin position="247"/>
        <end position="262"/>
    </location>
</feature>
<evidence type="ECO:0000256" key="6">
    <source>
        <dbReference type="ARBA" id="ARBA00022722"/>
    </source>
</evidence>
<dbReference type="GO" id="GO:0006508">
    <property type="term" value="P:proteolysis"/>
    <property type="evidence" value="ECO:0007669"/>
    <property type="project" value="UniProtKB-KW"/>
</dbReference>
<dbReference type="GO" id="GO:0003677">
    <property type="term" value="F:DNA binding"/>
    <property type="evidence" value="ECO:0007669"/>
    <property type="project" value="UniProtKB-KW"/>
</dbReference>
<accession>A0AAE0Q8U8</accession>
<dbReference type="Proteomes" id="UP001274896">
    <property type="component" value="Unassembled WGS sequence"/>
</dbReference>
<evidence type="ECO:0000256" key="8">
    <source>
        <dbReference type="ARBA" id="ARBA00022759"/>
    </source>
</evidence>
<evidence type="ECO:0000259" key="14">
    <source>
        <dbReference type="PROSITE" id="PS50878"/>
    </source>
</evidence>
<dbReference type="PANTHER" id="PTHR37984:SF5">
    <property type="entry name" value="PROTEIN NYNRIN-LIKE"/>
    <property type="match status" value="1"/>
</dbReference>
<feature type="non-terminal residue" evidence="16">
    <location>
        <position position="1332"/>
    </location>
</feature>
<dbReference type="GO" id="GO:0016779">
    <property type="term" value="F:nucleotidyltransferase activity"/>
    <property type="evidence" value="ECO:0007669"/>
    <property type="project" value="UniProtKB-KW"/>
</dbReference>
<keyword evidence="10" id="KW-0511">Multifunctional enzyme</keyword>
<proteinExistence type="inferred from homology"/>
<dbReference type="InterPro" id="IPR021109">
    <property type="entry name" value="Peptidase_aspartic_dom_sf"/>
</dbReference>
<evidence type="ECO:0000256" key="2">
    <source>
        <dbReference type="ARBA" id="ARBA00012180"/>
    </source>
</evidence>
<dbReference type="CDD" id="cd01647">
    <property type="entry name" value="RT_LTR"/>
    <property type="match status" value="1"/>
</dbReference>
<evidence type="ECO:0000256" key="1">
    <source>
        <dbReference type="ARBA" id="ARBA00010879"/>
    </source>
</evidence>
<keyword evidence="11" id="KW-0863">Zinc-finger</keyword>
<dbReference type="GO" id="GO:0004190">
    <property type="term" value="F:aspartic-type endopeptidase activity"/>
    <property type="evidence" value="ECO:0007669"/>
    <property type="project" value="UniProtKB-KW"/>
</dbReference>
<dbReference type="InterPro" id="IPR043502">
    <property type="entry name" value="DNA/RNA_pol_sf"/>
</dbReference>
<dbReference type="Gene3D" id="2.40.70.10">
    <property type="entry name" value="Acid Proteases"/>
    <property type="match status" value="1"/>
</dbReference>
<dbReference type="InterPro" id="IPR043128">
    <property type="entry name" value="Rev_trsase/Diguanyl_cyclase"/>
</dbReference>
<evidence type="ECO:0000256" key="9">
    <source>
        <dbReference type="ARBA" id="ARBA00023125"/>
    </source>
</evidence>
<dbReference type="EC" id="3.1.26.4" evidence="2"/>
<evidence type="ECO:0000259" key="15">
    <source>
        <dbReference type="PROSITE" id="PS50994"/>
    </source>
</evidence>
<dbReference type="Gene3D" id="3.10.10.10">
    <property type="entry name" value="HIV Type 1 Reverse Transcriptase, subunit A, domain 1"/>
    <property type="match status" value="1"/>
</dbReference>
<feature type="region of interest" description="Disordered" evidence="12">
    <location>
        <begin position="407"/>
        <end position="426"/>
    </location>
</feature>
<protein>
    <recommendedName>
        <fullName evidence="2">ribonuclease H</fullName>
        <ecNumber evidence="2">3.1.26.4</ecNumber>
    </recommendedName>
</protein>
<dbReference type="Pfam" id="PF00078">
    <property type="entry name" value="RVT_1"/>
    <property type="match status" value="1"/>
</dbReference>
<keyword evidence="8" id="KW-0378">Hydrolase</keyword>
<comment type="similarity">
    <text evidence="1">Belongs to the beta type-B retroviral polymerase family. HERV class-II K(HML-2) pol subfamily.</text>
</comment>
<dbReference type="Gene3D" id="3.30.70.270">
    <property type="match status" value="2"/>
</dbReference>
<keyword evidence="17" id="KW-1185">Reference proteome</keyword>
<evidence type="ECO:0000256" key="4">
    <source>
        <dbReference type="ARBA" id="ARBA00022679"/>
    </source>
</evidence>
<keyword evidence="5" id="KW-0548">Nucleotidyltransferase</keyword>
<keyword evidence="11" id="KW-0862">Zinc</keyword>
<keyword evidence="6" id="KW-0540">Nuclease</keyword>
<dbReference type="InterPro" id="IPR041577">
    <property type="entry name" value="RT_RNaseH_2"/>
</dbReference>
<dbReference type="PROSITE" id="PS50158">
    <property type="entry name" value="ZF_CCHC"/>
    <property type="match status" value="1"/>
</dbReference>
<dbReference type="SMART" id="SM00343">
    <property type="entry name" value="ZnF_C2HC"/>
    <property type="match status" value="1"/>
</dbReference>
<keyword evidence="8" id="KW-0255">Endonuclease</keyword>
<dbReference type="PROSITE" id="PS50994">
    <property type="entry name" value="INTEGRASE"/>
    <property type="match status" value="1"/>
</dbReference>
<evidence type="ECO:0000313" key="17">
    <source>
        <dbReference type="Proteomes" id="UP001274896"/>
    </source>
</evidence>
<evidence type="ECO:0000256" key="11">
    <source>
        <dbReference type="PROSITE-ProRule" id="PRU00047"/>
    </source>
</evidence>
<dbReference type="SUPFAM" id="SSF57756">
    <property type="entry name" value="Retrovirus zinc finger-like domains"/>
    <property type="match status" value="1"/>
</dbReference>
<dbReference type="Pfam" id="PF17919">
    <property type="entry name" value="RT_RNaseH_2"/>
    <property type="match status" value="1"/>
</dbReference>
<dbReference type="GO" id="GO:0015074">
    <property type="term" value="P:DNA integration"/>
    <property type="evidence" value="ECO:0007669"/>
    <property type="project" value="InterPro"/>
</dbReference>
<dbReference type="PROSITE" id="PS50878">
    <property type="entry name" value="RT_POL"/>
    <property type="match status" value="1"/>
</dbReference>
<dbReference type="InterPro" id="IPR050951">
    <property type="entry name" value="Retrovirus_Pol_polyprotein"/>
</dbReference>
<organism evidence="16 17">
    <name type="scientific">Hemibagrus guttatus</name>
    <dbReference type="NCBI Taxonomy" id="175788"/>
    <lineage>
        <taxon>Eukaryota</taxon>
        <taxon>Metazoa</taxon>
        <taxon>Chordata</taxon>
        <taxon>Craniata</taxon>
        <taxon>Vertebrata</taxon>
        <taxon>Euteleostomi</taxon>
        <taxon>Actinopterygii</taxon>
        <taxon>Neopterygii</taxon>
        <taxon>Teleostei</taxon>
        <taxon>Ostariophysi</taxon>
        <taxon>Siluriformes</taxon>
        <taxon>Bagridae</taxon>
        <taxon>Hemibagrus</taxon>
    </lineage>
</organism>
<evidence type="ECO:0000256" key="12">
    <source>
        <dbReference type="SAM" id="MobiDB-lite"/>
    </source>
</evidence>
<dbReference type="EMBL" id="JAUCMX010000020">
    <property type="protein sequence ID" value="KAK3515864.1"/>
    <property type="molecule type" value="Genomic_DNA"/>
</dbReference>
<dbReference type="SUPFAM" id="SSF56672">
    <property type="entry name" value="DNA/RNA polymerases"/>
    <property type="match status" value="1"/>
</dbReference>
<evidence type="ECO:0000256" key="10">
    <source>
        <dbReference type="ARBA" id="ARBA00023268"/>
    </source>
</evidence>
<dbReference type="InterPro" id="IPR001584">
    <property type="entry name" value="Integrase_cat-core"/>
</dbReference>
<keyword evidence="9" id="KW-0238">DNA-binding</keyword>
<dbReference type="CDD" id="cd00303">
    <property type="entry name" value="retropepsin_like"/>
    <property type="match status" value="1"/>
</dbReference>
<keyword evidence="11" id="KW-0479">Metal-binding</keyword>
<dbReference type="InterPro" id="IPR005162">
    <property type="entry name" value="Retrotrans_gag_dom"/>
</dbReference>
<evidence type="ECO:0000256" key="5">
    <source>
        <dbReference type="ARBA" id="ARBA00022695"/>
    </source>
</evidence>
<name>A0AAE0Q8U8_9TELE</name>
<dbReference type="InterPro" id="IPR036875">
    <property type="entry name" value="Znf_CCHC_sf"/>
</dbReference>
<dbReference type="SUPFAM" id="SSF53098">
    <property type="entry name" value="Ribonuclease H-like"/>
    <property type="match status" value="1"/>
</dbReference>
<dbReference type="InterPro" id="IPR001878">
    <property type="entry name" value="Znf_CCHC"/>
</dbReference>
<dbReference type="PANTHER" id="PTHR37984">
    <property type="entry name" value="PROTEIN CBG26694"/>
    <property type="match status" value="1"/>
</dbReference>
<dbReference type="Gene3D" id="3.30.420.10">
    <property type="entry name" value="Ribonuclease H-like superfamily/Ribonuclease H"/>
    <property type="match status" value="1"/>
</dbReference>
<dbReference type="GO" id="GO:0008270">
    <property type="term" value="F:zinc ion binding"/>
    <property type="evidence" value="ECO:0007669"/>
    <property type="project" value="UniProtKB-KW"/>
</dbReference>
<comment type="caution">
    <text evidence="16">The sequence shown here is derived from an EMBL/GenBank/DDBJ whole genome shotgun (WGS) entry which is preliminary data.</text>
</comment>
<feature type="compositionally biased region" description="Low complexity" evidence="12">
    <location>
        <begin position="411"/>
        <end position="423"/>
    </location>
</feature>
<reference evidence="16" key="1">
    <citation type="submission" date="2023-06" db="EMBL/GenBank/DDBJ databases">
        <title>Male Hemibagrus guttatus genome.</title>
        <authorList>
            <person name="Bian C."/>
        </authorList>
    </citation>
    <scope>NUCLEOTIDE SEQUENCE</scope>
    <source>
        <strain evidence="16">Male_cb2023</strain>
        <tissue evidence="16">Muscle</tissue>
    </source>
</reference>
<keyword evidence="4" id="KW-0808">Transferase</keyword>
<dbReference type="InterPro" id="IPR012337">
    <property type="entry name" value="RNaseH-like_sf"/>
</dbReference>
<keyword evidence="7" id="KW-0064">Aspartyl protease</keyword>
<feature type="domain" description="Integrase catalytic" evidence="15">
    <location>
        <begin position="892"/>
        <end position="987"/>
    </location>
</feature>
<dbReference type="Pfam" id="PF03732">
    <property type="entry name" value="Retrotrans_gag"/>
    <property type="match status" value="1"/>
</dbReference>
<gene>
    <name evidence="16" type="ORF">QTP70_034753</name>
</gene>